<dbReference type="RefSeq" id="WP_386427226.1">
    <property type="nucleotide sequence ID" value="NZ_JBHSBB010000007.1"/>
</dbReference>
<evidence type="ECO:0000256" key="1">
    <source>
        <dbReference type="SAM" id="MobiDB-lite"/>
    </source>
</evidence>
<accession>A0ABV8HI38</accession>
<evidence type="ECO:0000313" key="2">
    <source>
        <dbReference type="EMBL" id="MFC4031236.1"/>
    </source>
</evidence>
<evidence type="ECO:0000313" key="3">
    <source>
        <dbReference type="Proteomes" id="UP001595765"/>
    </source>
</evidence>
<sequence>MGFSGDFVLARSERPLMELPQFGAGASCGTCEGGCFRPCAELTDGWQTVRSRHGSPIDGIRDWLRRLVAETGAPALLARVMDSDICQVWGLAPSGAAWTAFLDPVMAADYDIPVPGPEEVRATAGRVAGWAAEAGFRAERAALLSVLTKRADPFVEDLFFELIEACGLPPVDPAAAGDEPDPPAHPGHRPDANCPSGAELEAAVLDLARDRHLVLECAGDDQCYAQVWLRPDGTYQLEYRDRGPAEHYWTRTASVAQVITALTGWVAGEVAWRESFDWTSLASWFTEPTA</sequence>
<dbReference type="Proteomes" id="UP001595765">
    <property type="component" value="Unassembled WGS sequence"/>
</dbReference>
<keyword evidence="3" id="KW-1185">Reference proteome</keyword>
<protein>
    <submittedName>
        <fullName evidence="2">Uncharacterized protein</fullName>
    </submittedName>
</protein>
<feature type="region of interest" description="Disordered" evidence="1">
    <location>
        <begin position="171"/>
        <end position="195"/>
    </location>
</feature>
<proteinExistence type="predicted"/>
<organism evidence="2 3">
    <name type="scientific">Streptomyces polygonati</name>
    <dbReference type="NCBI Taxonomy" id="1617087"/>
    <lineage>
        <taxon>Bacteria</taxon>
        <taxon>Bacillati</taxon>
        <taxon>Actinomycetota</taxon>
        <taxon>Actinomycetes</taxon>
        <taxon>Kitasatosporales</taxon>
        <taxon>Streptomycetaceae</taxon>
        <taxon>Streptomyces</taxon>
    </lineage>
</organism>
<comment type="caution">
    <text evidence="2">The sequence shown here is derived from an EMBL/GenBank/DDBJ whole genome shotgun (WGS) entry which is preliminary data.</text>
</comment>
<name>A0ABV8HI38_9ACTN</name>
<dbReference type="EMBL" id="JBHSBB010000007">
    <property type="protein sequence ID" value="MFC4031236.1"/>
    <property type="molecule type" value="Genomic_DNA"/>
</dbReference>
<gene>
    <name evidence="2" type="ORF">ACFO3J_07080</name>
</gene>
<reference evidence="3" key="1">
    <citation type="journal article" date="2019" name="Int. J. Syst. Evol. Microbiol.">
        <title>The Global Catalogue of Microorganisms (GCM) 10K type strain sequencing project: providing services to taxonomists for standard genome sequencing and annotation.</title>
        <authorList>
            <consortium name="The Broad Institute Genomics Platform"/>
            <consortium name="The Broad Institute Genome Sequencing Center for Infectious Disease"/>
            <person name="Wu L."/>
            <person name="Ma J."/>
        </authorList>
    </citation>
    <scope>NUCLEOTIDE SEQUENCE [LARGE SCALE GENOMIC DNA]</scope>
    <source>
        <strain evidence="3">CGMCC 4.7237</strain>
    </source>
</reference>